<comment type="caution">
    <text evidence="2">The sequence shown here is derived from an EMBL/GenBank/DDBJ whole genome shotgun (WGS) entry which is preliminary data.</text>
</comment>
<protein>
    <recommendedName>
        <fullName evidence="1">GHMP kinase C-terminal domain-containing protein</fullName>
    </recommendedName>
</protein>
<dbReference type="PIRSF" id="PIRSF004884">
    <property type="entry name" value="Sugar_kin_arch"/>
    <property type="match status" value="1"/>
</dbReference>
<dbReference type="STRING" id="314230.DSM3645_27006"/>
<reference evidence="2 3" key="1">
    <citation type="submission" date="2006-02" db="EMBL/GenBank/DDBJ databases">
        <authorList>
            <person name="Amann R."/>
            <person name="Ferriera S."/>
            <person name="Johnson J."/>
            <person name="Kravitz S."/>
            <person name="Halpern A."/>
            <person name="Remington K."/>
            <person name="Beeson K."/>
            <person name="Tran B."/>
            <person name="Rogers Y.-H."/>
            <person name="Friedman R."/>
            <person name="Venter J.C."/>
        </authorList>
    </citation>
    <scope>NUCLEOTIDE SEQUENCE [LARGE SCALE GENOMIC DNA]</scope>
    <source>
        <strain evidence="2 3">DSM 3645</strain>
    </source>
</reference>
<proteinExistence type="predicted"/>
<evidence type="ECO:0000259" key="1">
    <source>
        <dbReference type="Pfam" id="PF08544"/>
    </source>
</evidence>
<dbReference type="InterPro" id="IPR013750">
    <property type="entry name" value="GHMP_kinase_C_dom"/>
</dbReference>
<dbReference type="eggNOG" id="COG1907">
    <property type="taxonomic scope" value="Bacteria"/>
</dbReference>
<accession>A3ZZV7</accession>
<dbReference type="EMBL" id="AANZ01000026">
    <property type="protein sequence ID" value="EAQ77898.1"/>
    <property type="molecule type" value="Genomic_DNA"/>
</dbReference>
<feature type="domain" description="GHMP kinase C-terminal" evidence="1">
    <location>
        <begin position="211"/>
        <end position="293"/>
    </location>
</feature>
<dbReference type="HOGENOM" id="CLU_061764_0_0_0"/>
<evidence type="ECO:0000313" key="2">
    <source>
        <dbReference type="EMBL" id="EAQ77898.1"/>
    </source>
</evidence>
<dbReference type="Pfam" id="PF08544">
    <property type="entry name" value="GHMP_kinases_C"/>
    <property type="match status" value="1"/>
</dbReference>
<dbReference type="OrthoDB" id="1492801at2"/>
<gene>
    <name evidence="2" type="ORF">DSM3645_27006</name>
</gene>
<dbReference type="AlphaFoldDB" id="A3ZZV7"/>
<evidence type="ECO:0000313" key="3">
    <source>
        <dbReference type="Proteomes" id="UP000004358"/>
    </source>
</evidence>
<name>A3ZZV7_9BACT</name>
<dbReference type="RefSeq" id="WP_002653295.1">
    <property type="nucleotide sequence ID" value="NZ_CH672376.1"/>
</dbReference>
<dbReference type="Gene3D" id="3.30.70.890">
    <property type="entry name" value="GHMP kinase, C-terminal domain"/>
    <property type="match status" value="1"/>
</dbReference>
<dbReference type="InterPro" id="IPR036554">
    <property type="entry name" value="GHMP_kinase_C_sf"/>
</dbReference>
<dbReference type="InterPro" id="IPR004422">
    <property type="entry name" value="RFAP_synthase"/>
</dbReference>
<sequence length="332" mass="35954">MLEIRTPSRLHFGLLSFGNPSVAAYGGCGVMIQQPALHLTVDPAEHFSAQGVAATRIREFAERWSRARQRPLPAVTIRTKHTPRQHVGLGLGTQLGLGVATLLNCASQIGPESIESLAAAVGRGARSAVGCYGFRQGGFIAERGVETPGRLSPLQSRTNFPADWIFLLVFQAKRSGISGNAETTAFRQLPPVPLDVTNQLKRILYDEMTPALQAADYDHFSDGLFRYGELAGNCFVKVQGGAYLNQLSQRTVDALQQFGVRGVGQSSWGPTIFGLCCNRQQAEAARDYLHETLPGEALEMEITAADNRGARLIADTDCDWHNAVQNFSATLG</sequence>
<organism evidence="2 3">
    <name type="scientific">Blastopirellula marina DSM 3645</name>
    <dbReference type="NCBI Taxonomy" id="314230"/>
    <lineage>
        <taxon>Bacteria</taxon>
        <taxon>Pseudomonadati</taxon>
        <taxon>Planctomycetota</taxon>
        <taxon>Planctomycetia</taxon>
        <taxon>Pirellulales</taxon>
        <taxon>Pirellulaceae</taxon>
        <taxon>Blastopirellula</taxon>
    </lineage>
</organism>
<dbReference type="Proteomes" id="UP000004358">
    <property type="component" value="Unassembled WGS sequence"/>
</dbReference>